<dbReference type="EMBL" id="CAJVPS010021759">
    <property type="protein sequence ID" value="CAG8708524.1"/>
    <property type="molecule type" value="Genomic_DNA"/>
</dbReference>
<name>A0A9N9N7Q7_9GLOM</name>
<gene>
    <name evidence="1" type="ORF">ALEPTO_LOCUS11826</name>
</gene>
<reference evidence="1" key="1">
    <citation type="submission" date="2021-06" db="EMBL/GenBank/DDBJ databases">
        <authorList>
            <person name="Kallberg Y."/>
            <person name="Tangrot J."/>
            <person name="Rosling A."/>
        </authorList>
    </citation>
    <scope>NUCLEOTIDE SEQUENCE</scope>
    <source>
        <strain evidence="1">FL130A</strain>
    </source>
</reference>
<accession>A0A9N9N7Q7</accession>
<sequence length="236" mass="27410">FTGARVVKTNKEKPLQIRNNIEKLKGKLNRDTSSLYQHLYSDENKTRVEELFWEDPLACQVLSDDSDLVKNLPKNLKKSFMKIAQDFKRRDERSKPKWTHDKTWKESEEGTACVVKEILNVLKDVWNNPAFNSNVARSLNEGTYQLTAIVTSIQTALKNLPIENSFFVSTSEKQSIASANRKEGNKGRRPDIMFLGNYLEMAFELMYIECSRLFCTPQKKTDDEIKLWRETNDGLY</sequence>
<feature type="non-terminal residue" evidence="1">
    <location>
        <position position="1"/>
    </location>
</feature>
<dbReference type="Proteomes" id="UP000789508">
    <property type="component" value="Unassembled WGS sequence"/>
</dbReference>
<keyword evidence="2" id="KW-1185">Reference proteome</keyword>
<comment type="caution">
    <text evidence="1">The sequence shown here is derived from an EMBL/GenBank/DDBJ whole genome shotgun (WGS) entry which is preliminary data.</text>
</comment>
<evidence type="ECO:0000313" key="2">
    <source>
        <dbReference type="Proteomes" id="UP000789508"/>
    </source>
</evidence>
<proteinExistence type="predicted"/>
<protein>
    <submittedName>
        <fullName evidence="1">8238_t:CDS:1</fullName>
    </submittedName>
</protein>
<dbReference type="OrthoDB" id="2438082at2759"/>
<organism evidence="1 2">
    <name type="scientific">Ambispora leptoticha</name>
    <dbReference type="NCBI Taxonomy" id="144679"/>
    <lineage>
        <taxon>Eukaryota</taxon>
        <taxon>Fungi</taxon>
        <taxon>Fungi incertae sedis</taxon>
        <taxon>Mucoromycota</taxon>
        <taxon>Glomeromycotina</taxon>
        <taxon>Glomeromycetes</taxon>
        <taxon>Archaeosporales</taxon>
        <taxon>Ambisporaceae</taxon>
        <taxon>Ambispora</taxon>
    </lineage>
</organism>
<dbReference type="AlphaFoldDB" id="A0A9N9N7Q7"/>
<feature type="non-terminal residue" evidence="1">
    <location>
        <position position="236"/>
    </location>
</feature>
<evidence type="ECO:0000313" key="1">
    <source>
        <dbReference type="EMBL" id="CAG8708524.1"/>
    </source>
</evidence>